<dbReference type="AlphaFoldDB" id="A0A7J7KRF1"/>
<dbReference type="Proteomes" id="UP000593567">
    <property type="component" value="Unassembled WGS sequence"/>
</dbReference>
<organism evidence="1 2">
    <name type="scientific">Bugula neritina</name>
    <name type="common">Brown bryozoan</name>
    <name type="synonym">Sertularia neritina</name>
    <dbReference type="NCBI Taxonomy" id="10212"/>
    <lineage>
        <taxon>Eukaryota</taxon>
        <taxon>Metazoa</taxon>
        <taxon>Spiralia</taxon>
        <taxon>Lophotrochozoa</taxon>
        <taxon>Bryozoa</taxon>
        <taxon>Gymnolaemata</taxon>
        <taxon>Cheilostomatida</taxon>
        <taxon>Flustrina</taxon>
        <taxon>Buguloidea</taxon>
        <taxon>Bugulidae</taxon>
        <taxon>Bugula</taxon>
    </lineage>
</organism>
<sequence length="101" mass="11666">MWSRRRHSDGEFFGFKAIANIQNGTINFPLPEVPEQGTELLPFVIVGDKAFPLRPFLMRPSPNHTPGRCLLMKRPIYLEPHKVKVLTLACCILRNIIRQNR</sequence>
<proteinExistence type="predicted"/>
<comment type="caution">
    <text evidence="1">The sequence shown here is derived from an EMBL/GenBank/DDBJ whole genome shotgun (WGS) entry which is preliminary data.</text>
</comment>
<accession>A0A7J7KRF1</accession>
<evidence type="ECO:0000313" key="2">
    <source>
        <dbReference type="Proteomes" id="UP000593567"/>
    </source>
</evidence>
<protein>
    <recommendedName>
        <fullName evidence="3">DDE Tnp4 domain-containing protein</fullName>
    </recommendedName>
</protein>
<dbReference type="OrthoDB" id="10055314at2759"/>
<evidence type="ECO:0008006" key="3">
    <source>
        <dbReference type="Google" id="ProtNLM"/>
    </source>
</evidence>
<gene>
    <name evidence="1" type="ORF">EB796_000963</name>
</gene>
<dbReference type="EMBL" id="VXIV02000107">
    <property type="protein sequence ID" value="KAF6040728.1"/>
    <property type="molecule type" value="Genomic_DNA"/>
</dbReference>
<keyword evidence="2" id="KW-1185">Reference proteome</keyword>
<name>A0A7J7KRF1_BUGNE</name>
<evidence type="ECO:0000313" key="1">
    <source>
        <dbReference type="EMBL" id="KAF6040728.1"/>
    </source>
</evidence>
<reference evidence="1" key="1">
    <citation type="submission" date="2020-06" db="EMBL/GenBank/DDBJ databases">
        <title>Draft genome of Bugula neritina, a colonial animal packing powerful symbionts and potential medicines.</title>
        <authorList>
            <person name="Rayko M."/>
        </authorList>
    </citation>
    <scope>NUCLEOTIDE SEQUENCE [LARGE SCALE GENOMIC DNA]</scope>
    <source>
        <strain evidence="1">Kwan_BN1</strain>
    </source>
</reference>